<keyword evidence="1" id="KW-0175">Coiled coil</keyword>
<dbReference type="PANTHER" id="PTHR35464:SF1">
    <property type="entry name" value="OS06G0115200 PROTEIN"/>
    <property type="match status" value="1"/>
</dbReference>
<feature type="chain" id="PRO_5013801233" evidence="4">
    <location>
        <begin position="23"/>
        <end position="656"/>
    </location>
</feature>
<feature type="compositionally biased region" description="Polar residues" evidence="2">
    <location>
        <begin position="600"/>
        <end position="611"/>
    </location>
</feature>
<feature type="compositionally biased region" description="Low complexity" evidence="2">
    <location>
        <begin position="573"/>
        <end position="584"/>
    </location>
</feature>
<feature type="region of interest" description="Disordered" evidence="2">
    <location>
        <begin position="551"/>
        <end position="611"/>
    </location>
</feature>
<organism evidence="5 6">
    <name type="scientific">Aquilegia coerulea</name>
    <name type="common">Rocky mountain columbine</name>
    <dbReference type="NCBI Taxonomy" id="218851"/>
    <lineage>
        <taxon>Eukaryota</taxon>
        <taxon>Viridiplantae</taxon>
        <taxon>Streptophyta</taxon>
        <taxon>Embryophyta</taxon>
        <taxon>Tracheophyta</taxon>
        <taxon>Spermatophyta</taxon>
        <taxon>Magnoliopsida</taxon>
        <taxon>Ranunculales</taxon>
        <taxon>Ranunculaceae</taxon>
        <taxon>Thalictroideae</taxon>
        <taxon>Aquilegia</taxon>
    </lineage>
</organism>
<dbReference type="InParanoid" id="A0A2G5C3P0"/>
<feature type="signal peptide" evidence="4">
    <location>
        <begin position="1"/>
        <end position="22"/>
    </location>
</feature>
<name>A0A2G5C3P0_AQUCA</name>
<keyword evidence="3" id="KW-1133">Transmembrane helix</keyword>
<reference evidence="5 6" key="1">
    <citation type="submission" date="2017-09" db="EMBL/GenBank/DDBJ databases">
        <title>WGS assembly of Aquilegia coerulea Goldsmith.</title>
        <authorList>
            <person name="Hodges S."/>
            <person name="Kramer E."/>
            <person name="Nordborg M."/>
            <person name="Tomkins J."/>
            <person name="Borevitz J."/>
            <person name="Derieg N."/>
            <person name="Yan J."/>
            <person name="Mihaltcheva S."/>
            <person name="Hayes R.D."/>
            <person name="Rokhsar D."/>
        </authorList>
    </citation>
    <scope>NUCLEOTIDE SEQUENCE [LARGE SCALE GENOMIC DNA]</scope>
    <source>
        <strain evidence="6">cv. Goldsmith</strain>
    </source>
</reference>
<keyword evidence="6" id="KW-1185">Reference proteome</keyword>
<evidence type="ECO:0000256" key="3">
    <source>
        <dbReference type="SAM" id="Phobius"/>
    </source>
</evidence>
<evidence type="ECO:0000313" key="5">
    <source>
        <dbReference type="EMBL" id="PIA25886.1"/>
    </source>
</evidence>
<keyword evidence="3" id="KW-0812">Transmembrane</keyword>
<dbReference type="InterPro" id="IPR045288">
    <property type="entry name" value="At1g75140-like"/>
</dbReference>
<protein>
    <submittedName>
        <fullName evidence="5">Uncharacterized protein</fullName>
    </submittedName>
</protein>
<evidence type="ECO:0000256" key="1">
    <source>
        <dbReference type="SAM" id="Coils"/>
    </source>
</evidence>
<feature type="region of interest" description="Disordered" evidence="2">
    <location>
        <begin position="627"/>
        <end position="656"/>
    </location>
</feature>
<dbReference type="Gene3D" id="2.130.10.10">
    <property type="entry name" value="YVTN repeat-like/Quinoprotein amine dehydrogenase"/>
    <property type="match status" value="1"/>
</dbReference>
<dbReference type="InterPro" id="IPR015943">
    <property type="entry name" value="WD40/YVTN_repeat-like_dom_sf"/>
</dbReference>
<dbReference type="AlphaFoldDB" id="A0A2G5C3P0"/>
<dbReference type="Proteomes" id="UP000230069">
    <property type="component" value="Unassembled WGS sequence"/>
</dbReference>
<sequence>MEKGKIFLVILLFVFGVFLVVAVNCNSFTYDEKEEEQHNQPEIVNESSSLSVLDRQEIQLKKLESLVENLTQIITKLESISSSSSPPKMVVTRSVDKELRNKVEVDGGGSSKYGDVKLSSEEDLKDNKITLEGERMRGGASVTKYNPSWSERFQFLSAVKLESEAATCINVLPFEDYEGCSKYIAVGDERGRVYVFLPNGDVLVEFHTLSESPITTMLSYMSVHKNESVLVTGHENGVILVHLIWEVSNGEEWHSLSMENFSSFTPIEEEEKVPSSVSILEVHHVGRMRYILASDVGGNIKVLRENGSVYGSAMSKGKPLAFVKQRLLFLTETGAGSLDLRSMRIRETECEGMNHSRARNYVFDVTDRSKAYGFTWEGDMIHVVLLGDIMNFKCRVRSKRKFEMDGPLVFQAIKGYLLVVSEEKVFVYNISSQHYIRVGAPRPLFFASLDEIRSTFLNLHGLKEVPKSGVMPLVTTDREKLIVLGLGSGYVGMYRSNLPLFNTEFNTMLWTSPVLLFLLFLFGVWHFFGKKKESLTLWGSEDPFTSTMVASGAGDRPFTESSSRTNDLRDLRGGALRGPARRYASPTRYSGAGAAMPFRPNSNDPNYRTSSTDHNFRAATELKYRGTNLDAPGFPKRRETLFPNSPPVEDNSDIIS</sequence>
<dbReference type="SUPFAM" id="SSF50978">
    <property type="entry name" value="WD40 repeat-like"/>
    <property type="match status" value="1"/>
</dbReference>
<evidence type="ECO:0000313" key="6">
    <source>
        <dbReference type="Proteomes" id="UP000230069"/>
    </source>
</evidence>
<proteinExistence type="predicted"/>
<evidence type="ECO:0000256" key="2">
    <source>
        <dbReference type="SAM" id="MobiDB-lite"/>
    </source>
</evidence>
<dbReference type="OrthoDB" id="2018951at2759"/>
<keyword evidence="3" id="KW-0472">Membrane</keyword>
<gene>
    <name evidence="5" type="ORF">AQUCO_10500020v1</name>
</gene>
<evidence type="ECO:0000256" key="4">
    <source>
        <dbReference type="SAM" id="SignalP"/>
    </source>
</evidence>
<dbReference type="EMBL" id="KZ305121">
    <property type="protein sequence ID" value="PIA25886.1"/>
    <property type="molecule type" value="Genomic_DNA"/>
</dbReference>
<accession>A0A2G5C3P0</accession>
<feature type="transmembrane region" description="Helical" evidence="3">
    <location>
        <begin position="508"/>
        <end position="528"/>
    </location>
</feature>
<dbReference type="FunCoup" id="A0A2G5C3P0">
    <property type="interactions" value="1336"/>
</dbReference>
<dbReference type="STRING" id="218851.A0A2G5C3P0"/>
<keyword evidence="4" id="KW-0732">Signal</keyword>
<feature type="coiled-coil region" evidence="1">
    <location>
        <begin position="53"/>
        <end position="80"/>
    </location>
</feature>
<dbReference type="PANTHER" id="PTHR35464">
    <property type="entry name" value="OS06G0115200 PROTEIN"/>
    <property type="match status" value="1"/>
</dbReference>
<dbReference type="InterPro" id="IPR036322">
    <property type="entry name" value="WD40_repeat_dom_sf"/>
</dbReference>